<reference evidence="2" key="1">
    <citation type="submission" date="2021-01" db="EMBL/GenBank/DDBJ databases">
        <authorList>
            <person name="Corre E."/>
            <person name="Pelletier E."/>
            <person name="Niang G."/>
            <person name="Scheremetjew M."/>
            <person name="Finn R."/>
            <person name="Kale V."/>
            <person name="Holt S."/>
            <person name="Cochrane G."/>
            <person name="Meng A."/>
            <person name="Brown T."/>
            <person name="Cohen L."/>
        </authorList>
    </citation>
    <scope>NUCLEOTIDE SEQUENCE</scope>
    <source>
        <strain evidence="2">SAG 11-49</strain>
    </source>
</reference>
<proteinExistence type="predicted"/>
<dbReference type="InterPro" id="IPR057428">
    <property type="entry name" value="EFHB_EF-hand_C"/>
</dbReference>
<evidence type="ECO:0000259" key="1">
    <source>
        <dbReference type="Pfam" id="PF25325"/>
    </source>
</evidence>
<organism evidence="2">
    <name type="scientific">Chlamydomonas leiostraca</name>
    <dbReference type="NCBI Taxonomy" id="1034604"/>
    <lineage>
        <taxon>Eukaryota</taxon>
        <taxon>Viridiplantae</taxon>
        <taxon>Chlorophyta</taxon>
        <taxon>core chlorophytes</taxon>
        <taxon>Chlorophyceae</taxon>
        <taxon>CS clade</taxon>
        <taxon>Chlamydomonadales</taxon>
        <taxon>Chlamydomonadaceae</taxon>
        <taxon>Chlamydomonas</taxon>
    </lineage>
</organism>
<sequence>MTMASLGRTNYIGDMTSPQIRPAGVTSQINETAKDALTWNGTERPSTPPEQRKYRQSVIHEPGKIVRHYGMADDPIPQGPFGDATVSKPGESVAENMKGNFPNTEMGRWQLEQAEDVYASSRREPLGQGYSRGVKIPEGLGTERPFGMVIDARGKEREGQARRIMFPTDQPPQDDQEGTQTHSLYIKSHGAYLPGEQRRRNYDWAATQVDPVTHRFGATDKDDIRDGVRKALQPGLDQTAPQAPVVTSKLHEDHKAATVDRLGTVRLLGTGERHLPPDHAFGMPSLRKGVREPGVEELMKLSLAPEQQQPDADLGKSLREGYRNIAPEGRVFGVPSIRTDVPAPVTRSVASTMNYGNEPDARALLRPPNSVIRGIHEAHYIQLRAKAEVAAIVKDAEIDLAPEQFDAIFDMAMQADGEDGKCCLDTFFRARHHVLQKTLEL</sequence>
<evidence type="ECO:0000313" key="2">
    <source>
        <dbReference type="EMBL" id="CAD8685889.1"/>
    </source>
</evidence>
<feature type="domain" description="EFHB C-terminal EF-hand" evidence="1">
    <location>
        <begin position="363"/>
        <end position="433"/>
    </location>
</feature>
<dbReference type="Pfam" id="PF25325">
    <property type="entry name" value="EF-hand_EFHB_C"/>
    <property type="match status" value="1"/>
</dbReference>
<gene>
    <name evidence="2" type="ORF">CLEI1391_LOCUS12602</name>
</gene>
<name>A0A7S0WUX8_9CHLO</name>
<dbReference type="AlphaFoldDB" id="A0A7S0WUX8"/>
<accession>A0A7S0WUX8</accession>
<protein>
    <recommendedName>
        <fullName evidence="1">EFHB C-terminal EF-hand domain-containing protein</fullName>
    </recommendedName>
</protein>
<dbReference type="EMBL" id="HBFB01022405">
    <property type="protein sequence ID" value="CAD8685889.1"/>
    <property type="molecule type" value="Transcribed_RNA"/>
</dbReference>